<dbReference type="GO" id="GO:0005886">
    <property type="term" value="C:plasma membrane"/>
    <property type="evidence" value="ECO:0007669"/>
    <property type="project" value="UniProtKB-SubCell"/>
</dbReference>
<feature type="transmembrane region" description="Helical" evidence="7">
    <location>
        <begin position="71"/>
        <end position="92"/>
    </location>
</feature>
<sequence length="312" mass="35241">MRKRYLFLLPLLVFLTFVFVIPVLMGIVLPFFSGEGTSQEIRNGSFSFAHFIESVSSGAGTGLIDAIRNTLIYTFCVSCGCIILGLFGALLVTQKFPSAGIVRFLLMISWVVPTYIVGLLWGFMWQQDEGIINMILFDYLRWDQISGIFGANWNYLPDGTLVKPNWLTGPNTIWAIIVPSIWRNWPFCMMMFLSGLSAIPHDIYEAAEIDGIPSRERFLHITLPILRPIFGVIILECLVINMYSFNLVAMMFGNGSGFPGKFSDLMMTFLYRTSFQTWNFGAGAALGTLSMFFMLICVSIWYRNFGKDLKNG</sequence>
<dbReference type="PROSITE" id="PS50928">
    <property type="entry name" value="ABC_TM1"/>
    <property type="match status" value="1"/>
</dbReference>
<evidence type="ECO:0000259" key="8">
    <source>
        <dbReference type="PROSITE" id="PS50928"/>
    </source>
</evidence>
<evidence type="ECO:0000313" key="9">
    <source>
        <dbReference type="EMBL" id="PJJ42700.1"/>
    </source>
</evidence>
<keyword evidence="2 7" id="KW-0813">Transport</keyword>
<dbReference type="GO" id="GO:0055085">
    <property type="term" value="P:transmembrane transport"/>
    <property type="evidence" value="ECO:0007669"/>
    <property type="project" value="InterPro"/>
</dbReference>
<evidence type="ECO:0000256" key="5">
    <source>
        <dbReference type="ARBA" id="ARBA00022989"/>
    </source>
</evidence>
<keyword evidence="6 7" id="KW-0472">Membrane</keyword>
<dbReference type="AlphaFoldDB" id="A0A2M9AAI7"/>
<name>A0A2M9AAI7_9BACT</name>
<dbReference type="InterPro" id="IPR051393">
    <property type="entry name" value="ABC_transporter_permease"/>
</dbReference>
<evidence type="ECO:0000256" key="2">
    <source>
        <dbReference type="ARBA" id="ARBA00022448"/>
    </source>
</evidence>
<feature type="transmembrane region" description="Helical" evidence="7">
    <location>
        <begin position="280"/>
        <end position="302"/>
    </location>
</feature>
<dbReference type="PANTHER" id="PTHR30193">
    <property type="entry name" value="ABC TRANSPORTER PERMEASE PROTEIN"/>
    <property type="match status" value="1"/>
</dbReference>
<comment type="caution">
    <text evidence="9">The sequence shown here is derived from an EMBL/GenBank/DDBJ whole genome shotgun (WGS) entry which is preliminary data.</text>
</comment>
<dbReference type="Pfam" id="PF00528">
    <property type="entry name" value="BPD_transp_1"/>
    <property type="match status" value="1"/>
</dbReference>
<organism evidence="9 10">
    <name type="scientific">Hallerella succinigenes</name>
    <dbReference type="NCBI Taxonomy" id="1896222"/>
    <lineage>
        <taxon>Bacteria</taxon>
        <taxon>Pseudomonadati</taxon>
        <taxon>Fibrobacterota</taxon>
        <taxon>Fibrobacteria</taxon>
        <taxon>Fibrobacterales</taxon>
        <taxon>Fibrobacteraceae</taxon>
        <taxon>Hallerella</taxon>
    </lineage>
</organism>
<gene>
    <name evidence="9" type="ORF">BGX16_2742</name>
</gene>
<dbReference type="CDD" id="cd06261">
    <property type="entry name" value="TM_PBP2"/>
    <property type="match status" value="1"/>
</dbReference>
<dbReference type="Gene3D" id="1.10.3720.10">
    <property type="entry name" value="MetI-like"/>
    <property type="match status" value="1"/>
</dbReference>
<evidence type="ECO:0000256" key="7">
    <source>
        <dbReference type="RuleBase" id="RU363032"/>
    </source>
</evidence>
<dbReference type="OrthoDB" id="9809527at2"/>
<feature type="domain" description="ABC transmembrane type-1" evidence="8">
    <location>
        <begin position="67"/>
        <end position="301"/>
    </location>
</feature>
<keyword evidence="3" id="KW-1003">Cell membrane</keyword>
<reference evidence="9 10" key="1">
    <citation type="submission" date="2017-11" db="EMBL/GenBank/DDBJ databases">
        <title>Animal gut microbial communities from fecal samples from Wisconsin, USA.</title>
        <authorList>
            <person name="Neumann A."/>
        </authorList>
    </citation>
    <scope>NUCLEOTIDE SEQUENCE [LARGE SCALE GENOMIC DNA]</scope>
    <source>
        <strain evidence="9 10">UWS3</strain>
    </source>
</reference>
<comment type="subcellular location">
    <subcellularLocation>
        <location evidence="1 7">Cell membrane</location>
        <topology evidence="1 7">Multi-pass membrane protein</topology>
    </subcellularLocation>
</comment>
<dbReference type="EMBL" id="PGEX01000001">
    <property type="protein sequence ID" value="PJJ42700.1"/>
    <property type="molecule type" value="Genomic_DNA"/>
</dbReference>
<dbReference type="RefSeq" id="WP_100426546.1">
    <property type="nucleotide sequence ID" value="NZ_PGEX01000001.1"/>
</dbReference>
<accession>A0A2M9AAI7</accession>
<evidence type="ECO:0000256" key="1">
    <source>
        <dbReference type="ARBA" id="ARBA00004651"/>
    </source>
</evidence>
<feature type="transmembrane region" description="Helical" evidence="7">
    <location>
        <begin position="104"/>
        <end position="124"/>
    </location>
</feature>
<evidence type="ECO:0000256" key="4">
    <source>
        <dbReference type="ARBA" id="ARBA00022692"/>
    </source>
</evidence>
<keyword evidence="10" id="KW-1185">Reference proteome</keyword>
<dbReference type="PANTHER" id="PTHR30193:SF37">
    <property type="entry name" value="INNER MEMBRANE ABC TRANSPORTER PERMEASE PROTEIN YCJO"/>
    <property type="match status" value="1"/>
</dbReference>
<evidence type="ECO:0000313" key="10">
    <source>
        <dbReference type="Proteomes" id="UP000231134"/>
    </source>
</evidence>
<dbReference type="SUPFAM" id="SSF161098">
    <property type="entry name" value="MetI-like"/>
    <property type="match status" value="1"/>
</dbReference>
<keyword evidence="5 7" id="KW-1133">Transmembrane helix</keyword>
<feature type="transmembrane region" description="Helical" evidence="7">
    <location>
        <begin position="225"/>
        <end position="245"/>
    </location>
</feature>
<dbReference type="Proteomes" id="UP000231134">
    <property type="component" value="Unassembled WGS sequence"/>
</dbReference>
<protein>
    <submittedName>
        <fullName evidence="9">Cellooligosaccharide ABC transporter membrane protein</fullName>
    </submittedName>
</protein>
<evidence type="ECO:0000256" key="3">
    <source>
        <dbReference type="ARBA" id="ARBA00022475"/>
    </source>
</evidence>
<evidence type="ECO:0000256" key="6">
    <source>
        <dbReference type="ARBA" id="ARBA00023136"/>
    </source>
</evidence>
<keyword evidence="4 7" id="KW-0812">Transmembrane</keyword>
<feature type="transmembrane region" description="Helical" evidence="7">
    <location>
        <begin position="7"/>
        <end position="32"/>
    </location>
</feature>
<dbReference type="InterPro" id="IPR000515">
    <property type="entry name" value="MetI-like"/>
</dbReference>
<dbReference type="InterPro" id="IPR035906">
    <property type="entry name" value="MetI-like_sf"/>
</dbReference>
<comment type="similarity">
    <text evidence="7">Belongs to the binding-protein-dependent transport system permease family.</text>
</comment>
<proteinExistence type="inferred from homology"/>